<dbReference type="SUPFAM" id="SSF51735">
    <property type="entry name" value="NAD(P)-binding Rossmann-fold domains"/>
    <property type="match status" value="1"/>
</dbReference>
<evidence type="ECO:0000313" key="4">
    <source>
        <dbReference type="EMBL" id="MDR6806504.1"/>
    </source>
</evidence>
<dbReference type="PANTHER" id="PTHR11092:SF0">
    <property type="entry name" value="EPIMERASE FAMILY PROTEIN SDR39U1"/>
    <property type="match status" value="1"/>
</dbReference>
<dbReference type="InterPro" id="IPR001509">
    <property type="entry name" value="Epimerase_deHydtase"/>
</dbReference>
<sequence length="307" mass="34336">MKYDKVVLAGGNGYLGQVLQEYYKPLTRELIVLSRKPAPQTENIKTIVWNARTAGEWTDCLNHADMLINLCGKNVNCRYTPENQTEIISSRVGPTTLLANVIQSLAVPPRLWINVTSATIYRHAEDRPQDEETGEIGYGFSIDVCKKWEDAFFQSATPRTRKVALRMGIVLGKRDGAFPRLLTLARMGAGGKLGNGQQYVSWIHEQDAAKCTEWLLQHESVSGVFNCTSPKPVKNEVLMAAIRKAGGIPFGVPSPAWLLEIGARVIGTETELLLKSRWVLPKRLLDSQFEFSYPEVEHAINDIVWQP</sequence>
<reference evidence="4 5" key="1">
    <citation type="submission" date="2023-07" db="EMBL/GenBank/DDBJ databases">
        <title>Sorghum-associated microbial communities from plants grown in Nebraska, USA.</title>
        <authorList>
            <person name="Schachtman D."/>
        </authorList>
    </citation>
    <scope>NUCLEOTIDE SEQUENCE [LARGE SCALE GENOMIC DNA]</scope>
    <source>
        <strain evidence="4 5">BE57</strain>
    </source>
</reference>
<dbReference type="Pfam" id="PF01370">
    <property type="entry name" value="Epimerase"/>
    <property type="match status" value="1"/>
</dbReference>
<evidence type="ECO:0000259" key="3">
    <source>
        <dbReference type="Pfam" id="PF08338"/>
    </source>
</evidence>
<feature type="domain" description="DUF1731" evidence="3">
    <location>
        <begin position="255"/>
        <end position="303"/>
    </location>
</feature>
<dbReference type="Pfam" id="PF08338">
    <property type="entry name" value="DUF1731"/>
    <property type="match status" value="1"/>
</dbReference>
<dbReference type="InterPro" id="IPR010099">
    <property type="entry name" value="SDR39U1"/>
</dbReference>
<accession>A0ABU1QZC4</accession>
<dbReference type="Proteomes" id="UP001264980">
    <property type="component" value="Unassembled WGS sequence"/>
</dbReference>
<evidence type="ECO:0000256" key="1">
    <source>
        <dbReference type="ARBA" id="ARBA00009353"/>
    </source>
</evidence>
<dbReference type="InterPro" id="IPR013549">
    <property type="entry name" value="DUF1731"/>
</dbReference>
<comment type="caution">
    <text evidence="4">The sequence shown here is derived from an EMBL/GenBank/DDBJ whole genome shotgun (WGS) entry which is preliminary data.</text>
</comment>
<comment type="similarity">
    <text evidence="1">Belongs to the NAD(P)-dependent epimerase/dehydratase family. SDR39U1 subfamily.</text>
</comment>
<dbReference type="InterPro" id="IPR036291">
    <property type="entry name" value="NAD(P)-bd_dom_sf"/>
</dbReference>
<organism evidence="4 5">
    <name type="scientific">Dyadobacter fermentans</name>
    <dbReference type="NCBI Taxonomy" id="94254"/>
    <lineage>
        <taxon>Bacteria</taxon>
        <taxon>Pseudomonadati</taxon>
        <taxon>Bacteroidota</taxon>
        <taxon>Cytophagia</taxon>
        <taxon>Cytophagales</taxon>
        <taxon>Spirosomataceae</taxon>
        <taxon>Dyadobacter</taxon>
    </lineage>
</organism>
<proteinExistence type="inferred from homology"/>
<name>A0ABU1QZC4_9BACT</name>
<evidence type="ECO:0000313" key="5">
    <source>
        <dbReference type="Proteomes" id="UP001264980"/>
    </source>
</evidence>
<feature type="domain" description="NAD-dependent epimerase/dehydratase" evidence="2">
    <location>
        <begin position="6"/>
        <end position="226"/>
    </location>
</feature>
<gene>
    <name evidence="4" type="ORF">J2W84_003552</name>
</gene>
<dbReference type="Gene3D" id="3.40.50.720">
    <property type="entry name" value="NAD(P)-binding Rossmann-like Domain"/>
    <property type="match status" value="1"/>
</dbReference>
<evidence type="ECO:0000259" key="2">
    <source>
        <dbReference type="Pfam" id="PF01370"/>
    </source>
</evidence>
<keyword evidence="5" id="KW-1185">Reference proteome</keyword>
<protein>
    <submittedName>
        <fullName evidence="4">Uncharacterized protein (TIGR01777 family)</fullName>
    </submittedName>
</protein>
<dbReference type="RefSeq" id="WP_309985362.1">
    <property type="nucleotide sequence ID" value="NZ_JAVDTI010000003.1"/>
</dbReference>
<dbReference type="EMBL" id="JAVDTI010000003">
    <property type="protein sequence ID" value="MDR6806504.1"/>
    <property type="molecule type" value="Genomic_DNA"/>
</dbReference>
<dbReference type="NCBIfam" id="TIGR01777">
    <property type="entry name" value="yfcH"/>
    <property type="match status" value="1"/>
</dbReference>
<dbReference type="PANTHER" id="PTHR11092">
    <property type="entry name" value="SUGAR NUCLEOTIDE EPIMERASE RELATED"/>
    <property type="match status" value="1"/>
</dbReference>